<evidence type="ECO:0000259" key="1">
    <source>
        <dbReference type="PROSITE" id="PS50878"/>
    </source>
</evidence>
<dbReference type="PANTHER" id="PTHR47027:SF20">
    <property type="entry name" value="REVERSE TRANSCRIPTASE-LIKE PROTEIN WITH RNA-DIRECTED DNA POLYMERASE DOMAIN"/>
    <property type="match status" value="1"/>
</dbReference>
<gene>
    <name evidence="2" type="ORF">MCOR_55549</name>
</gene>
<name>A0A6J8ESR5_MYTCO</name>
<sequence length="344" mass="39523">MKNQLQTNFKPLQMKAIKLAVPAKPIKLQGPKWKATPTVRKHLKSYKLLYSHWKNQGRPQNHPSHTELRTAKKLLRNSQRIEQAIARKQLYQQIMEKPTRKLFYRLINRNRKSRNNTTNCLEIDDVKSYRGITVTPIIGKVHELCILQKLQLQPGPDLQFGFTEGLCPLMASLLVTEAKCEKLQKNIHVPLFITTVDVQSAFDVVKHIILMDKLLDEHIPPDLLQLIKELYTDLESKVKWMGDTFNIKQGVRQGGILSTHLYKLYVQDILEELKNNSIGFLLGNIYIGAPTCADDIALLSSDTSEMQLMLAIIGRYADQHQLTSIQQKLKSYSVIRKKKTTNGY</sequence>
<evidence type="ECO:0000313" key="2">
    <source>
        <dbReference type="EMBL" id="CAC5423557.1"/>
    </source>
</evidence>
<dbReference type="PROSITE" id="PS50878">
    <property type="entry name" value="RT_POL"/>
    <property type="match status" value="1"/>
</dbReference>
<evidence type="ECO:0000313" key="3">
    <source>
        <dbReference type="Proteomes" id="UP000507470"/>
    </source>
</evidence>
<dbReference type="OrthoDB" id="6156040at2759"/>
<proteinExistence type="predicted"/>
<dbReference type="PANTHER" id="PTHR47027">
    <property type="entry name" value="REVERSE TRANSCRIPTASE DOMAIN-CONTAINING PROTEIN"/>
    <property type="match status" value="1"/>
</dbReference>
<protein>
    <recommendedName>
        <fullName evidence="1">Reverse transcriptase domain-containing protein</fullName>
    </recommendedName>
</protein>
<dbReference type="Proteomes" id="UP000507470">
    <property type="component" value="Unassembled WGS sequence"/>
</dbReference>
<dbReference type="Pfam" id="PF00078">
    <property type="entry name" value="RVT_1"/>
    <property type="match status" value="1"/>
</dbReference>
<keyword evidence="3" id="KW-1185">Reference proteome</keyword>
<organism evidence="2 3">
    <name type="scientific">Mytilus coruscus</name>
    <name type="common">Sea mussel</name>
    <dbReference type="NCBI Taxonomy" id="42192"/>
    <lineage>
        <taxon>Eukaryota</taxon>
        <taxon>Metazoa</taxon>
        <taxon>Spiralia</taxon>
        <taxon>Lophotrochozoa</taxon>
        <taxon>Mollusca</taxon>
        <taxon>Bivalvia</taxon>
        <taxon>Autobranchia</taxon>
        <taxon>Pteriomorphia</taxon>
        <taxon>Mytilida</taxon>
        <taxon>Mytiloidea</taxon>
        <taxon>Mytilidae</taxon>
        <taxon>Mytilinae</taxon>
        <taxon>Mytilus</taxon>
    </lineage>
</organism>
<dbReference type="EMBL" id="CACVKT020009819">
    <property type="protein sequence ID" value="CAC5423557.1"/>
    <property type="molecule type" value="Genomic_DNA"/>
</dbReference>
<dbReference type="AlphaFoldDB" id="A0A6J8ESR5"/>
<dbReference type="InterPro" id="IPR000477">
    <property type="entry name" value="RT_dom"/>
</dbReference>
<reference evidence="2 3" key="1">
    <citation type="submission" date="2020-06" db="EMBL/GenBank/DDBJ databases">
        <authorList>
            <person name="Li R."/>
            <person name="Bekaert M."/>
        </authorList>
    </citation>
    <scope>NUCLEOTIDE SEQUENCE [LARGE SCALE GENOMIC DNA]</scope>
    <source>
        <strain evidence="3">wild</strain>
    </source>
</reference>
<feature type="domain" description="Reverse transcriptase" evidence="1">
    <location>
        <begin position="76"/>
        <end position="344"/>
    </location>
</feature>
<accession>A0A6J8ESR5</accession>